<feature type="transmembrane region" description="Helical" evidence="1">
    <location>
        <begin position="577"/>
        <end position="597"/>
    </location>
</feature>
<keyword evidence="1" id="KW-0812">Transmembrane</keyword>
<dbReference type="Proteomes" id="UP000007879">
    <property type="component" value="Unassembled WGS sequence"/>
</dbReference>
<name>A0A1X7VV59_AMPQE</name>
<dbReference type="InParanoid" id="A0A1X7VV59"/>
<reference evidence="2" key="2">
    <citation type="submission" date="2017-05" db="UniProtKB">
        <authorList>
            <consortium name="EnsemblMetazoa"/>
        </authorList>
    </citation>
    <scope>IDENTIFICATION</scope>
</reference>
<dbReference type="EnsemblMetazoa" id="Aqu2.1.44222_001">
    <property type="protein sequence ID" value="Aqu2.1.44222_001"/>
    <property type="gene ID" value="Aqu2.1.44222"/>
</dbReference>
<dbReference type="OrthoDB" id="445301at2759"/>
<feature type="transmembrane region" description="Helical" evidence="1">
    <location>
        <begin position="445"/>
        <end position="466"/>
    </location>
</feature>
<keyword evidence="3" id="KW-1185">Reference proteome</keyword>
<organism evidence="2">
    <name type="scientific">Amphimedon queenslandica</name>
    <name type="common">Sponge</name>
    <dbReference type="NCBI Taxonomy" id="400682"/>
    <lineage>
        <taxon>Eukaryota</taxon>
        <taxon>Metazoa</taxon>
        <taxon>Porifera</taxon>
        <taxon>Demospongiae</taxon>
        <taxon>Heteroscleromorpha</taxon>
        <taxon>Haplosclerida</taxon>
        <taxon>Niphatidae</taxon>
        <taxon>Amphimedon</taxon>
    </lineage>
</organism>
<evidence type="ECO:0000256" key="1">
    <source>
        <dbReference type="SAM" id="Phobius"/>
    </source>
</evidence>
<evidence type="ECO:0000313" key="2">
    <source>
        <dbReference type="EnsemblMetazoa" id="Aqu2.1.44222_001"/>
    </source>
</evidence>
<protein>
    <recommendedName>
        <fullName evidence="4">Glycosylphosphatidylinositol anchor attachment 1 protein</fullName>
    </recommendedName>
</protein>
<feature type="transmembrane region" description="Helical" evidence="1">
    <location>
        <begin position="25"/>
        <end position="42"/>
    </location>
</feature>
<gene>
    <name evidence="2" type="primary">105311973</name>
</gene>
<dbReference type="KEGG" id="aqu:105311973"/>
<reference evidence="3" key="1">
    <citation type="journal article" date="2010" name="Nature">
        <title>The Amphimedon queenslandica genome and the evolution of animal complexity.</title>
        <authorList>
            <person name="Srivastava M."/>
            <person name="Simakov O."/>
            <person name="Chapman J."/>
            <person name="Fahey B."/>
            <person name="Gauthier M.E."/>
            <person name="Mitros T."/>
            <person name="Richards G.S."/>
            <person name="Conaco C."/>
            <person name="Dacre M."/>
            <person name="Hellsten U."/>
            <person name="Larroux C."/>
            <person name="Putnam N.H."/>
            <person name="Stanke M."/>
            <person name="Adamska M."/>
            <person name="Darling A."/>
            <person name="Degnan S.M."/>
            <person name="Oakley T.H."/>
            <person name="Plachetzki D.C."/>
            <person name="Zhai Y."/>
            <person name="Adamski M."/>
            <person name="Calcino A."/>
            <person name="Cummins S.F."/>
            <person name="Goodstein D.M."/>
            <person name="Harris C."/>
            <person name="Jackson D.J."/>
            <person name="Leys S.P."/>
            <person name="Shu S."/>
            <person name="Woodcroft B.J."/>
            <person name="Vervoort M."/>
            <person name="Kosik K.S."/>
            <person name="Manning G."/>
            <person name="Degnan B.M."/>
            <person name="Rokhsar D.S."/>
        </authorList>
    </citation>
    <scope>NUCLEOTIDE SEQUENCE [LARGE SCALE GENOMIC DNA]</scope>
</reference>
<dbReference type="Pfam" id="PF04114">
    <property type="entry name" value="Gaa1"/>
    <property type="match status" value="1"/>
</dbReference>
<dbReference type="PANTHER" id="PTHR13304:SF0">
    <property type="entry name" value="GLYCOSYLPHOSPHATIDYLINOSITOL ANCHOR ATTACHMENT 1 PROTEIN"/>
    <property type="match status" value="1"/>
</dbReference>
<feature type="transmembrane region" description="Helical" evidence="1">
    <location>
        <begin position="481"/>
        <end position="512"/>
    </location>
</feature>
<sequence>MKLASYTESDQARKLTELLIKRGRQINFVLFSFGLLAYLILLRPEYVRYRFFDENALLTGLVKREYVNSGHLSKLTKQYRNIPWPNSHDWMESELKGSGFEVYHQYYSVQDPTGGPSINGSNLYGILRAGRSSSTESLVLLAPDNIRNDYNYGIVVLLGLAKYLSTRNYWAKDIIILITGNDTLGAQAWLDSYLGFHTPGIWREPLSGRAGAIQAVVNIEVALSEGISFVNVIPEGVNAILPNLDLVFVASRLCELEGINAGFHRKPDFSDQHSSSLLTAVAVLSHQATGLPFNNHALFLKHRIDSLTLQILPENNYFPSGRGLLSVARSLEGILRSLNNLLERLHHSEFFYFMSSPITFLSIGQYSPFFGLLVAPLILESIRQWVLRNAENVEASRVCKELGIPPLLNIPLKHFLSLLFASLLSGSLLYYFPSFLLFLSIKLSLLNLTISLLSLIIVMTLSAVIIRPTFTELEHHVTCSLILFVTAIGLYGLSLMHFALSLYLTLLFSLPLSLSTSHSTVSKLLLLLCSPPLLVLYSCLFHLYLFSSTSQPIEDALTMAMEGLTLAYRSHFISGAWLYPMVTFFVFPSWWMCWIVATGKIKKAADPVKKKQHSD</sequence>
<evidence type="ECO:0000313" key="3">
    <source>
        <dbReference type="Proteomes" id="UP000007879"/>
    </source>
</evidence>
<dbReference type="GO" id="GO:0042765">
    <property type="term" value="C:GPI-anchor transamidase complex"/>
    <property type="evidence" value="ECO:0007669"/>
    <property type="project" value="InterPro"/>
</dbReference>
<accession>A0A1X7VV59</accession>
<dbReference type="AlphaFoldDB" id="A0A1X7VV59"/>
<dbReference type="eggNOG" id="KOG3566">
    <property type="taxonomic scope" value="Eukaryota"/>
</dbReference>
<dbReference type="SUPFAM" id="SSF53187">
    <property type="entry name" value="Zn-dependent exopeptidases"/>
    <property type="match status" value="1"/>
</dbReference>
<dbReference type="GO" id="GO:0016255">
    <property type="term" value="P:attachment of GPI anchor to protein"/>
    <property type="evidence" value="ECO:0007669"/>
    <property type="project" value="TreeGrafter"/>
</dbReference>
<keyword evidence="1" id="KW-0472">Membrane</keyword>
<proteinExistence type="predicted"/>
<dbReference type="Gene3D" id="3.40.630.10">
    <property type="entry name" value="Zn peptidases"/>
    <property type="match status" value="1"/>
</dbReference>
<dbReference type="EnsemblMetazoa" id="XM_011404240.2">
    <property type="protein sequence ID" value="XP_011402542.1"/>
    <property type="gene ID" value="LOC105311973"/>
</dbReference>
<evidence type="ECO:0008006" key="4">
    <source>
        <dbReference type="Google" id="ProtNLM"/>
    </source>
</evidence>
<feature type="transmembrane region" description="Helical" evidence="1">
    <location>
        <begin position="415"/>
        <end position="438"/>
    </location>
</feature>
<dbReference type="STRING" id="400682.A0A1X7VV59"/>
<dbReference type="InterPro" id="IPR007246">
    <property type="entry name" value="Gaa1"/>
</dbReference>
<keyword evidence="1" id="KW-1133">Transmembrane helix</keyword>
<dbReference type="PANTHER" id="PTHR13304">
    <property type="entry name" value="GLYCOSYLPHOSPHATIDYLINOSITOL ANCHOR ATTACHMENT 1 PROTEIN"/>
    <property type="match status" value="1"/>
</dbReference>
<feature type="transmembrane region" description="Helical" evidence="1">
    <location>
        <begin position="524"/>
        <end position="545"/>
    </location>
</feature>